<dbReference type="EMBL" id="BOOJ01000050">
    <property type="protein sequence ID" value="GIH95075.1"/>
    <property type="molecule type" value="Genomic_DNA"/>
</dbReference>
<dbReference type="CDD" id="cd14014">
    <property type="entry name" value="STKc_PknB_like"/>
    <property type="match status" value="1"/>
</dbReference>
<dbReference type="InterPro" id="IPR011009">
    <property type="entry name" value="Kinase-like_dom_sf"/>
</dbReference>
<evidence type="ECO:0000256" key="8">
    <source>
        <dbReference type="ARBA" id="ARBA00048679"/>
    </source>
</evidence>
<evidence type="ECO:0000313" key="11">
    <source>
        <dbReference type="EMBL" id="GIH95075.1"/>
    </source>
</evidence>
<evidence type="ECO:0000256" key="1">
    <source>
        <dbReference type="ARBA" id="ARBA00012513"/>
    </source>
</evidence>
<dbReference type="InterPro" id="IPR031634">
    <property type="entry name" value="PknG_rubred"/>
</dbReference>
<dbReference type="Pfam" id="PF16919">
    <property type="entry name" value="PknG_rubred"/>
    <property type="match status" value="1"/>
</dbReference>
<dbReference type="SMART" id="SM00220">
    <property type="entry name" value="S_TKc"/>
    <property type="match status" value="1"/>
</dbReference>
<gene>
    <name evidence="11" type="ORF">Psi01_57050</name>
</gene>
<comment type="caution">
    <text evidence="11">The sequence shown here is derived from an EMBL/GenBank/DDBJ whole genome shotgun (WGS) entry which is preliminary data.</text>
</comment>
<dbReference type="Gene3D" id="3.30.200.20">
    <property type="entry name" value="Phosphorylase Kinase, domain 1"/>
    <property type="match status" value="1"/>
</dbReference>
<proteinExistence type="predicted"/>
<evidence type="ECO:0000313" key="12">
    <source>
        <dbReference type="Proteomes" id="UP000619788"/>
    </source>
</evidence>
<dbReference type="PANTHER" id="PTHR24363">
    <property type="entry name" value="SERINE/THREONINE PROTEIN KINASE"/>
    <property type="match status" value="1"/>
</dbReference>
<dbReference type="Proteomes" id="UP000619788">
    <property type="component" value="Unassembled WGS sequence"/>
</dbReference>
<dbReference type="SUPFAM" id="SSF48452">
    <property type="entry name" value="TPR-like"/>
    <property type="match status" value="1"/>
</dbReference>
<name>A0A8J3WMW4_9ACTN</name>
<evidence type="ECO:0000256" key="3">
    <source>
        <dbReference type="ARBA" id="ARBA00022679"/>
    </source>
</evidence>
<evidence type="ECO:0000256" key="9">
    <source>
        <dbReference type="SAM" id="MobiDB-lite"/>
    </source>
</evidence>
<sequence>MTACAQPDCTGTIEDGYCDLCGHAARPPGAAPSAPASSSAGIASYGPAPSSPGPASHGPVSSPGAVSSGASRPGPGFTSFSVPVTIPSGARGSGSTPSRGTRGTGGSRPGMLGSGLAEVPPVVYRDPVEVVLKDPQVPEDKRVCAKPGCGRPVGRSRDGRPGRTEGFCPHDGTRFSFTPKLREGDLVAGQYEVKGCLAHGGLGWIYLAADRNLDGRWVVLKGLLNTADAEALAVAEAERRFLTGVDHANIVKIFNFVRHREPGGEPGHMAGYLVMEYVGGESLHDQLRRKLRESGGARALPLRQSIPYALEILRALGYLHDRGMLYCDLKPANVIQVGRELKLIDLGAVRMAADQDSAIYGTVGYQAPEIASEGPSVASDLYTVGRTLAVLSFPFSPVRDNAEAPLPDFDDLPPEARYESFHRFLRRATAAVPAARFAGAEEMADQLLGVLREVRAVEDGIPYPAPSPLFGPERIAAGTSLAGRGSGRILEPLDRAAAAAALPVPLADPADPATAFLSGLTARTPGELVTMLESAPDTPETLLARLRISAENGMPETEALLARAAGRLAGDWRVLWCRGVHQLVSGDPAEAARIFDRCYDLMPGECASRLALAFSLEAAGDQAMAEWRYRSVWNTDRSYVSAAFGLARVLLAQNHRDAALEVLDEVPTSSSNFVAARLAAVAAAVRERAPVSLNAATLSAAGERLDDLGDLDPRRRAQMAAEILERALEWLDSASGATSGSGSLLGTPFSERDLRRELERLYRGLARSAATVAERHALIDRANAARPRTLL</sequence>
<dbReference type="Gene3D" id="1.25.40.10">
    <property type="entry name" value="Tetratricopeptide repeat domain"/>
    <property type="match status" value="1"/>
</dbReference>
<dbReference type="GO" id="GO:0004674">
    <property type="term" value="F:protein serine/threonine kinase activity"/>
    <property type="evidence" value="ECO:0007669"/>
    <property type="project" value="UniProtKB-KW"/>
</dbReference>
<evidence type="ECO:0000259" key="10">
    <source>
        <dbReference type="PROSITE" id="PS50011"/>
    </source>
</evidence>
<dbReference type="SUPFAM" id="SSF56112">
    <property type="entry name" value="Protein kinase-like (PK-like)"/>
    <property type="match status" value="1"/>
</dbReference>
<feature type="domain" description="Protein kinase" evidence="10">
    <location>
        <begin position="191"/>
        <end position="448"/>
    </location>
</feature>
<feature type="compositionally biased region" description="Low complexity" evidence="9">
    <location>
        <begin position="87"/>
        <end position="101"/>
    </location>
</feature>
<dbReference type="AlphaFoldDB" id="A0A8J3WMW4"/>
<evidence type="ECO:0000256" key="4">
    <source>
        <dbReference type="ARBA" id="ARBA00022741"/>
    </source>
</evidence>
<dbReference type="InterPro" id="IPR011990">
    <property type="entry name" value="TPR-like_helical_dom_sf"/>
</dbReference>
<evidence type="ECO:0000256" key="7">
    <source>
        <dbReference type="ARBA" id="ARBA00047899"/>
    </source>
</evidence>
<keyword evidence="5 11" id="KW-0418">Kinase</keyword>
<feature type="compositionally biased region" description="Low complexity" evidence="9">
    <location>
        <begin position="24"/>
        <end position="76"/>
    </location>
</feature>
<evidence type="ECO:0000256" key="6">
    <source>
        <dbReference type="ARBA" id="ARBA00022840"/>
    </source>
</evidence>
<dbReference type="Pfam" id="PF16918">
    <property type="entry name" value="PknG_TPR"/>
    <property type="match status" value="1"/>
</dbReference>
<keyword evidence="2" id="KW-0723">Serine/threonine-protein kinase</keyword>
<dbReference type="GO" id="GO:0005524">
    <property type="term" value="F:ATP binding"/>
    <property type="evidence" value="ECO:0007669"/>
    <property type="project" value="UniProtKB-KW"/>
</dbReference>
<dbReference type="Pfam" id="PF00069">
    <property type="entry name" value="Pkinase"/>
    <property type="match status" value="1"/>
</dbReference>
<evidence type="ECO:0000256" key="2">
    <source>
        <dbReference type="ARBA" id="ARBA00022527"/>
    </source>
</evidence>
<dbReference type="EC" id="2.7.11.1" evidence="1"/>
<keyword evidence="4" id="KW-0547">Nucleotide-binding</keyword>
<dbReference type="FunFam" id="1.10.510.10:FF:000306">
    <property type="entry name" value="Serine/threonine protein kinase"/>
    <property type="match status" value="1"/>
</dbReference>
<dbReference type="PANTHER" id="PTHR24363:SF0">
    <property type="entry name" value="SERINE_THREONINE KINASE LIKE DOMAIN CONTAINING 1"/>
    <property type="match status" value="1"/>
</dbReference>
<comment type="catalytic activity">
    <reaction evidence="8">
        <text>L-seryl-[protein] + ATP = O-phospho-L-seryl-[protein] + ADP + H(+)</text>
        <dbReference type="Rhea" id="RHEA:17989"/>
        <dbReference type="Rhea" id="RHEA-COMP:9863"/>
        <dbReference type="Rhea" id="RHEA-COMP:11604"/>
        <dbReference type="ChEBI" id="CHEBI:15378"/>
        <dbReference type="ChEBI" id="CHEBI:29999"/>
        <dbReference type="ChEBI" id="CHEBI:30616"/>
        <dbReference type="ChEBI" id="CHEBI:83421"/>
        <dbReference type="ChEBI" id="CHEBI:456216"/>
        <dbReference type="EC" id="2.7.11.1"/>
    </reaction>
</comment>
<dbReference type="FunFam" id="3.30.200.20:FF:000205">
    <property type="entry name" value="Serine/threonine protein kinase"/>
    <property type="match status" value="1"/>
</dbReference>
<accession>A0A8J3WMW4</accession>
<keyword evidence="3" id="KW-0808">Transferase</keyword>
<organism evidence="11 12">
    <name type="scientific">Planobispora siamensis</name>
    <dbReference type="NCBI Taxonomy" id="936338"/>
    <lineage>
        <taxon>Bacteria</taxon>
        <taxon>Bacillati</taxon>
        <taxon>Actinomycetota</taxon>
        <taxon>Actinomycetes</taxon>
        <taxon>Streptosporangiales</taxon>
        <taxon>Streptosporangiaceae</taxon>
        <taxon>Planobispora</taxon>
    </lineage>
</organism>
<dbReference type="RefSeq" id="WP_204067182.1">
    <property type="nucleotide sequence ID" value="NZ_BOOJ01000050.1"/>
</dbReference>
<reference evidence="11 12" key="1">
    <citation type="submission" date="2021-01" db="EMBL/GenBank/DDBJ databases">
        <title>Whole genome shotgun sequence of Planobispora siamensis NBRC 107568.</title>
        <authorList>
            <person name="Komaki H."/>
            <person name="Tamura T."/>
        </authorList>
    </citation>
    <scope>NUCLEOTIDE SEQUENCE [LARGE SCALE GENOMIC DNA]</scope>
    <source>
        <strain evidence="11 12">NBRC 107568</strain>
    </source>
</reference>
<dbReference type="InterPro" id="IPR031636">
    <property type="entry name" value="PknG_TPR"/>
</dbReference>
<keyword evidence="6" id="KW-0067">ATP-binding</keyword>
<evidence type="ECO:0000256" key="5">
    <source>
        <dbReference type="ARBA" id="ARBA00022777"/>
    </source>
</evidence>
<feature type="region of interest" description="Disordered" evidence="9">
    <location>
        <begin position="21"/>
        <end position="117"/>
    </location>
</feature>
<dbReference type="InterPro" id="IPR000719">
    <property type="entry name" value="Prot_kinase_dom"/>
</dbReference>
<keyword evidence="12" id="KW-1185">Reference proteome</keyword>
<protein>
    <recommendedName>
        <fullName evidence="1">non-specific serine/threonine protein kinase</fullName>
        <ecNumber evidence="1">2.7.11.1</ecNumber>
    </recommendedName>
</protein>
<dbReference type="Gene3D" id="1.10.510.10">
    <property type="entry name" value="Transferase(Phosphotransferase) domain 1"/>
    <property type="match status" value="1"/>
</dbReference>
<dbReference type="PROSITE" id="PS50011">
    <property type="entry name" value="PROTEIN_KINASE_DOM"/>
    <property type="match status" value="1"/>
</dbReference>
<comment type="catalytic activity">
    <reaction evidence="7">
        <text>L-threonyl-[protein] + ATP = O-phospho-L-threonyl-[protein] + ADP + H(+)</text>
        <dbReference type="Rhea" id="RHEA:46608"/>
        <dbReference type="Rhea" id="RHEA-COMP:11060"/>
        <dbReference type="Rhea" id="RHEA-COMP:11605"/>
        <dbReference type="ChEBI" id="CHEBI:15378"/>
        <dbReference type="ChEBI" id="CHEBI:30013"/>
        <dbReference type="ChEBI" id="CHEBI:30616"/>
        <dbReference type="ChEBI" id="CHEBI:61977"/>
        <dbReference type="ChEBI" id="CHEBI:456216"/>
        <dbReference type="EC" id="2.7.11.1"/>
    </reaction>
</comment>